<comment type="caution">
    <text evidence="8">The sequence shown here is derived from an EMBL/GenBank/DDBJ whole genome shotgun (WGS) entry which is preliminary data.</text>
</comment>
<dbReference type="GO" id="GO:0008932">
    <property type="term" value="F:lytic endotransglycosylase activity"/>
    <property type="evidence" value="ECO:0007669"/>
    <property type="project" value="UniProtKB-UniRule"/>
</dbReference>
<dbReference type="Gene3D" id="3.30.1490.480">
    <property type="entry name" value="Endolytic murein transglycosylase"/>
    <property type="match status" value="1"/>
</dbReference>
<evidence type="ECO:0000256" key="5">
    <source>
        <dbReference type="ARBA" id="ARBA00023239"/>
    </source>
</evidence>
<sequence length="384" mass="41388">MWRAIASNGLTLLIVGAVMLAGAILWGKNQYVEPGPLAQGMCVRVKQGETMRGLSDDLVKTGAVSSGMLFRIGAEYADKSGALKAGAFLVPASASMSDIVDIVTRGGASTCGTEILYRVGVRQSDVLVRSVDPATSQYVEEARYVPGEDKAPDVVAKVEKEPDTRYRIALAEGVTAWQVVQMLNSVDVLDGDIGDLPKEGTLAPDSYEFSKGDTRAALVKRMQDEQTQILDAAWAKKADGIPLKTPQEALIMASIIEKETGVPDERRVVASVFENRLEKGMRLQTDPTVIYGITKGKGVLDRGIRASELRANNAYNTYVVDGLPPTPIANPGKASIEAAVNPEQTNYLYFVADGSGGHAFASTLDEHNRNVAKWRQLESEKQNN</sequence>
<dbReference type="GO" id="GO:0071555">
    <property type="term" value="P:cell wall organization"/>
    <property type="evidence" value="ECO:0007669"/>
    <property type="project" value="UniProtKB-KW"/>
</dbReference>
<evidence type="ECO:0000313" key="8">
    <source>
        <dbReference type="EMBL" id="MXN20837.1"/>
    </source>
</evidence>
<keyword evidence="6 7" id="KW-0961">Cell wall biogenesis/degradation</keyword>
<reference evidence="8 9" key="1">
    <citation type="submission" date="2019-12" db="EMBL/GenBank/DDBJ databases">
        <authorList>
            <person name="Li M."/>
        </authorList>
    </citation>
    <scope>NUCLEOTIDE SEQUENCE [LARGE SCALE GENOMIC DNA]</scope>
    <source>
        <strain evidence="8 9">GBMRC 2024</strain>
    </source>
</reference>
<accession>A0A6L7GB81</accession>
<keyword evidence="9" id="KW-1185">Reference proteome</keyword>
<dbReference type="PANTHER" id="PTHR30518:SF2">
    <property type="entry name" value="ENDOLYTIC MUREIN TRANSGLYCOSYLASE"/>
    <property type="match status" value="1"/>
</dbReference>
<dbReference type="NCBIfam" id="TIGR00247">
    <property type="entry name" value="endolytic transglycosylase MltG"/>
    <property type="match status" value="1"/>
</dbReference>
<dbReference type="PANTHER" id="PTHR30518">
    <property type="entry name" value="ENDOLYTIC MUREIN TRANSGLYCOSYLASE"/>
    <property type="match status" value="1"/>
</dbReference>
<dbReference type="Pfam" id="PF02618">
    <property type="entry name" value="YceG"/>
    <property type="match status" value="1"/>
</dbReference>
<keyword evidence="7" id="KW-0997">Cell inner membrane</keyword>
<dbReference type="HAMAP" id="MF_02065">
    <property type="entry name" value="MltG"/>
    <property type="match status" value="1"/>
</dbReference>
<dbReference type="EMBL" id="WUMU01000036">
    <property type="protein sequence ID" value="MXN20837.1"/>
    <property type="molecule type" value="Genomic_DNA"/>
</dbReference>
<keyword evidence="2 7" id="KW-0812">Transmembrane</keyword>
<dbReference type="AlphaFoldDB" id="A0A6L7GB81"/>
<dbReference type="GO" id="GO:0009252">
    <property type="term" value="P:peptidoglycan biosynthetic process"/>
    <property type="evidence" value="ECO:0007669"/>
    <property type="project" value="UniProtKB-UniRule"/>
</dbReference>
<keyword evidence="4 7" id="KW-0472">Membrane</keyword>
<dbReference type="Proteomes" id="UP000477911">
    <property type="component" value="Unassembled WGS sequence"/>
</dbReference>
<dbReference type="InterPro" id="IPR003770">
    <property type="entry name" value="MLTG-like"/>
</dbReference>
<evidence type="ECO:0000256" key="4">
    <source>
        <dbReference type="ARBA" id="ARBA00023136"/>
    </source>
</evidence>
<proteinExistence type="inferred from homology"/>
<comment type="catalytic activity">
    <reaction evidence="7">
        <text>a peptidoglycan chain = a peptidoglycan chain with N-acetyl-1,6-anhydromuramyl-[peptide] at the reducing end + a peptidoglycan chain with N-acetylglucosamine at the non-reducing end.</text>
        <dbReference type="EC" id="4.2.2.29"/>
    </reaction>
</comment>
<protein>
    <recommendedName>
        <fullName evidence="7">Endolytic murein transglycosylase</fullName>
        <ecNumber evidence="7">4.2.2.29</ecNumber>
    </recommendedName>
    <alternativeName>
        <fullName evidence="7">Peptidoglycan lytic transglycosylase</fullName>
    </alternativeName>
    <alternativeName>
        <fullName evidence="7">Peptidoglycan polymerization terminase</fullName>
    </alternativeName>
</protein>
<dbReference type="RefSeq" id="WP_160896957.1">
    <property type="nucleotide sequence ID" value="NZ_WUMU01000036.1"/>
</dbReference>
<name>A0A6L7GB81_9RHOB</name>
<keyword evidence="5 7" id="KW-0456">Lyase</keyword>
<dbReference type="CDD" id="cd08010">
    <property type="entry name" value="MltG_like"/>
    <property type="match status" value="1"/>
</dbReference>
<comment type="similarity">
    <text evidence="7">Belongs to the transglycosylase MltG family.</text>
</comment>
<dbReference type="GO" id="GO:0005886">
    <property type="term" value="C:plasma membrane"/>
    <property type="evidence" value="ECO:0007669"/>
    <property type="project" value="UniProtKB-UniRule"/>
</dbReference>
<evidence type="ECO:0000256" key="6">
    <source>
        <dbReference type="ARBA" id="ARBA00023316"/>
    </source>
</evidence>
<keyword evidence="3 7" id="KW-1133">Transmembrane helix</keyword>
<dbReference type="FunFam" id="3.30.160.60:FF:000242">
    <property type="entry name" value="Endolytic murein transglycosylase"/>
    <property type="match status" value="1"/>
</dbReference>
<evidence type="ECO:0000256" key="2">
    <source>
        <dbReference type="ARBA" id="ARBA00022692"/>
    </source>
</evidence>
<dbReference type="EC" id="4.2.2.29" evidence="7"/>
<feature type="site" description="Important for catalytic activity" evidence="7">
    <location>
        <position position="259"/>
    </location>
</feature>
<evidence type="ECO:0000256" key="7">
    <source>
        <dbReference type="HAMAP-Rule" id="MF_02065"/>
    </source>
</evidence>
<evidence type="ECO:0000313" key="9">
    <source>
        <dbReference type="Proteomes" id="UP000477911"/>
    </source>
</evidence>
<comment type="function">
    <text evidence="7">Functions as a peptidoglycan terminase that cleaves nascent peptidoglycan strands endolytically to terminate their elongation.</text>
</comment>
<evidence type="ECO:0000256" key="1">
    <source>
        <dbReference type="ARBA" id="ARBA00022475"/>
    </source>
</evidence>
<organism evidence="8 9">
    <name type="scientific">Pseudooceanicola albus</name>
    <dbReference type="NCBI Taxonomy" id="2692189"/>
    <lineage>
        <taxon>Bacteria</taxon>
        <taxon>Pseudomonadati</taxon>
        <taxon>Pseudomonadota</taxon>
        <taxon>Alphaproteobacteria</taxon>
        <taxon>Rhodobacterales</taxon>
        <taxon>Paracoccaceae</taxon>
        <taxon>Pseudooceanicola</taxon>
    </lineage>
</organism>
<dbReference type="Gene3D" id="3.30.160.60">
    <property type="entry name" value="Classic Zinc Finger"/>
    <property type="match status" value="1"/>
</dbReference>
<gene>
    <name evidence="7 8" type="primary">mltG</name>
    <name evidence="8" type="ORF">GR170_23670</name>
</gene>
<keyword evidence="1 7" id="KW-1003">Cell membrane</keyword>
<evidence type="ECO:0000256" key="3">
    <source>
        <dbReference type="ARBA" id="ARBA00022989"/>
    </source>
</evidence>